<gene>
    <name evidence="7" type="ORF">EV192_107525</name>
</gene>
<dbReference type="Proteomes" id="UP000295680">
    <property type="component" value="Unassembled WGS sequence"/>
</dbReference>
<proteinExistence type="inferred from homology"/>
<evidence type="ECO:0000256" key="5">
    <source>
        <dbReference type="PIRSR" id="PIRSR019543-2"/>
    </source>
</evidence>
<reference evidence="7 8" key="1">
    <citation type="submission" date="2019-03" db="EMBL/GenBank/DDBJ databases">
        <title>Genomic Encyclopedia of Type Strains, Phase IV (KMG-IV): sequencing the most valuable type-strain genomes for metagenomic binning, comparative biology and taxonomic classification.</title>
        <authorList>
            <person name="Goeker M."/>
        </authorList>
    </citation>
    <scope>NUCLEOTIDE SEQUENCE [LARGE SCALE GENOMIC DNA]</scope>
    <source>
        <strain evidence="7 8">DSM 45934</strain>
    </source>
</reference>
<evidence type="ECO:0000256" key="2">
    <source>
        <dbReference type="ARBA" id="ARBA00022723"/>
    </source>
</evidence>
<dbReference type="NCBIfam" id="NF041363">
    <property type="entry name" value="GntD_guanitoxin"/>
    <property type="match status" value="1"/>
</dbReference>
<dbReference type="OrthoDB" id="3872700at2"/>
<evidence type="ECO:0000256" key="3">
    <source>
        <dbReference type="ARBA" id="ARBA00023002"/>
    </source>
</evidence>
<evidence type="ECO:0000259" key="6">
    <source>
        <dbReference type="Pfam" id="PF02668"/>
    </source>
</evidence>
<keyword evidence="4 5" id="KW-0408">Iron</keyword>
<evidence type="ECO:0000256" key="1">
    <source>
        <dbReference type="ARBA" id="ARBA00008425"/>
    </source>
</evidence>
<dbReference type="GO" id="GO:0005506">
    <property type="term" value="F:iron ion binding"/>
    <property type="evidence" value="ECO:0007669"/>
    <property type="project" value="InterPro"/>
</dbReference>
<dbReference type="Gene3D" id="3.60.130.10">
    <property type="entry name" value="Clavaminate synthase-like"/>
    <property type="match status" value="1"/>
</dbReference>
<dbReference type="InterPro" id="IPR014503">
    <property type="entry name" value="Clavaminate_syn-like"/>
</dbReference>
<dbReference type="GO" id="GO:0016491">
    <property type="term" value="F:oxidoreductase activity"/>
    <property type="evidence" value="ECO:0007669"/>
    <property type="project" value="UniProtKB-KW"/>
</dbReference>
<dbReference type="Pfam" id="PF02668">
    <property type="entry name" value="TauD"/>
    <property type="match status" value="1"/>
</dbReference>
<name>A0A4V2S6L3_9PSEU</name>
<dbReference type="InterPro" id="IPR003819">
    <property type="entry name" value="TauD/TfdA-like"/>
</dbReference>
<dbReference type="InterPro" id="IPR053447">
    <property type="entry name" value="Alpha-KG_dependent_hydroxylase"/>
</dbReference>
<feature type="domain" description="TauD/TfdA-like" evidence="6">
    <location>
        <begin position="132"/>
        <end position="314"/>
    </location>
</feature>
<dbReference type="InterPro" id="IPR042098">
    <property type="entry name" value="TauD-like_sf"/>
</dbReference>
<keyword evidence="8" id="KW-1185">Reference proteome</keyword>
<comment type="caution">
    <text evidence="7">The sequence shown here is derived from an EMBL/GenBank/DDBJ whole genome shotgun (WGS) entry which is preliminary data.</text>
</comment>
<dbReference type="PIRSF" id="PIRSF019543">
    <property type="entry name" value="Clavaminate_syn"/>
    <property type="match status" value="1"/>
</dbReference>
<keyword evidence="3" id="KW-0560">Oxidoreductase</keyword>
<sequence length="337" mass="37355">MTPTVAYFDLADDERAQTDDLLRTLAGRYDSAEDHEFVASAGRLAAQLPDRLLDAVGAFRREETSASLVVRGLGVDDTELGPTPLNWRHRANPAATRRYELYLLLVSAALGEVFGWSTLQDGRLVHDVLPMPAEKDEQSGHGTVRLEWHTEDGFHPFRCDYLLLLGLRNPDEVGTTVAGVDAVSVTPERRAVLRQSRFLIRPDNEHLNRAADLVAGTGRTHSMQVMQDAPEPCAVLFGDDQQPYLRVDPAFMEPLPGDTEAKDALADLVNQLEDQLREVTVGPGDLFIVDNYKAVHGRSAFQARYDGTDRWLKKAVCSRDLRKSRSLRPAAGARVVC</sequence>
<dbReference type="SUPFAM" id="SSF51197">
    <property type="entry name" value="Clavaminate synthase-like"/>
    <property type="match status" value="1"/>
</dbReference>
<dbReference type="RefSeq" id="WP_132122418.1">
    <property type="nucleotide sequence ID" value="NZ_SLWS01000007.1"/>
</dbReference>
<feature type="binding site" evidence="5">
    <location>
        <position position="149"/>
    </location>
    <ligand>
        <name>Fe cation</name>
        <dbReference type="ChEBI" id="CHEBI:24875"/>
    </ligand>
</feature>
<dbReference type="EMBL" id="SLWS01000007">
    <property type="protein sequence ID" value="TCO56100.1"/>
    <property type="molecule type" value="Genomic_DNA"/>
</dbReference>
<keyword evidence="2 5" id="KW-0479">Metal-binding</keyword>
<evidence type="ECO:0000313" key="7">
    <source>
        <dbReference type="EMBL" id="TCO56100.1"/>
    </source>
</evidence>
<protein>
    <submittedName>
        <fullName evidence="7">Fe(II)/alpha-ketoglutarate-dependent arginine beta-hydroxylase</fullName>
    </submittedName>
</protein>
<evidence type="ECO:0000256" key="4">
    <source>
        <dbReference type="ARBA" id="ARBA00023004"/>
    </source>
</evidence>
<accession>A0A4V2S6L3</accession>
<dbReference type="AlphaFoldDB" id="A0A4V2S6L3"/>
<comment type="similarity">
    <text evidence="1">Belongs to the clavaminate synthase family.</text>
</comment>
<feature type="binding site" evidence="5">
    <location>
        <position position="151"/>
    </location>
    <ligand>
        <name>Fe cation</name>
        <dbReference type="ChEBI" id="CHEBI:24875"/>
    </ligand>
</feature>
<organism evidence="7 8">
    <name type="scientific">Actinocrispum wychmicini</name>
    <dbReference type="NCBI Taxonomy" id="1213861"/>
    <lineage>
        <taxon>Bacteria</taxon>
        <taxon>Bacillati</taxon>
        <taxon>Actinomycetota</taxon>
        <taxon>Actinomycetes</taxon>
        <taxon>Pseudonocardiales</taxon>
        <taxon>Pseudonocardiaceae</taxon>
        <taxon>Actinocrispum</taxon>
    </lineage>
</organism>
<evidence type="ECO:0000313" key="8">
    <source>
        <dbReference type="Proteomes" id="UP000295680"/>
    </source>
</evidence>